<feature type="region of interest" description="G2" evidence="7">
    <location>
        <begin position="40"/>
        <end position="44"/>
    </location>
</feature>
<feature type="region of interest" description="G4" evidence="7">
    <location>
        <begin position="125"/>
        <end position="128"/>
    </location>
</feature>
<keyword evidence="6" id="KW-0472">Membrane</keyword>
<gene>
    <name evidence="6" type="primary">era</name>
    <name evidence="9" type="ORF">Deia_01143</name>
</gene>
<feature type="domain" description="Era-type G" evidence="8">
    <location>
        <begin position="6"/>
        <end position="176"/>
    </location>
</feature>
<evidence type="ECO:0000256" key="5">
    <source>
        <dbReference type="ARBA" id="ARBA00023134"/>
    </source>
</evidence>
<evidence type="ECO:0000256" key="2">
    <source>
        <dbReference type="ARBA" id="ARBA00020484"/>
    </source>
</evidence>
<feature type="region of interest" description="G1" evidence="7">
    <location>
        <begin position="14"/>
        <end position="21"/>
    </location>
</feature>
<dbReference type="SUPFAM" id="SSF52540">
    <property type="entry name" value="P-loop containing nucleoside triphosphate hydrolases"/>
    <property type="match status" value="1"/>
</dbReference>
<dbReference type="InterPro" id="IPR027417">
    <property type="entry name" value="P-loop_NTPase"/>
</dbReference>
<dbReference type="NCBIfam" id="TIGR00436">
    <property type="entry name" value="era"/>
    <property type="match status" value="1"/>
</dbReference>
<comment type="subcellular location">
    <subcellularLocation>
        <location evidence="6">Cytoplasm</location>
    </subcellularLocation>
    <subcellularLocation>
        <location evidence="6">Cell membrane</location>
        <topology evidence="6">Peripheral membrane protein</topology>
    </subcellularLocation>
</comment>
<evidence type="ECO:0000256" key="6">
    <source>
        <dbReference type="HAMAP-Rule" id="MF_00367"/>
    </source>
</evidence>
<evidence type="ECO:0000313" key="10">
    <source>
        <dbReference type="Proteomes" id="UP000321934"/>
    </source>
</evidence>
<keyword evidence="4 6" id="KW-0694">RNA-binding</keyword>
<dbReference type="InterPro" id="IPR005662">
    <property type="entry name" value="GTPase_Era-like"/>
</dbReference>
<dbReference type="HAMAP" id="MF_00367">
    <property type="entry name" value="GTPase_Era"/>
    <property type="match status" value="1"/>
</dbReference>
<feature type="region of interest" description="G3" evidence="7">
    <location>
        <begin position="61"/>
        <end position="64"/>
    </location>
</feature>
<keyword evidence="6" id="KW-0963">Cytoplasm</keyword>
<evidence type="ECO:0000256" key="4">
    <source>
        <dbReference type="ARBA" id="ARBA00022884"/>
    </source>
</evidence>
<dbReference type="SUPFAM" id="SSF54814">
    <property type="entry name" value="Prokaryotic type KH domain (KH-domain type II)"/>
    <property type="match status" value="1"/>
</dbReference>
<dbReference type="AlphaFoldDB" id="A0A5B8XJC4"/>
<evidence type="ECO:0000313" key="9">
    <source>
        <dbReference type="EMBL" id="QED23924.1"/>
    </source>
</evidence>
<protein>
    <recommendedName>
        <fullName evidence="2 6">GTPase Era</fullName>
    </recommendedName>
</protein>
<dbReference type="GO" id="GO:0000028">
    <property type="term" value="P:ribosomal small subunit assembly"/>
    <property type="evidence" value="ECO:0007669"/>
    <property type="project" value="TreeGrafter"/>
</dbReference>
<dbReference type="PANTHER" id="PTHR42698:SF1">
    <property type="entry name" value="GTPASE ERA, MITOCHONDRIAL"/>
    <property type="match status" value="1"/>
</dbReference>
<organism evidence="9 10">
    <name type="scientific">Candidatus Deianiraea vastatrix</name>
    <dbReference type="NCBI Taxonomy" id="2163644"/>
    <lineage>
        <taxon>Bacteria</taxon>
        <taxon>Pseudomonadati</taxon>
        <taxon>Pseudomonadota</taxon>
        <taxon>Alphaproteobacteria</taxon>
        <taxon>Rickettsiales</taxon>
        <taxon>Candidatus Deianiraeaceae</taxon>
        <taxon>Candidatus Deianiraea</taxon>
    </lineage>
</organism>
<keyword evidence="3 6" id="KW-0547">Nucleotide-binding</keyword>
<dbReference type="InterPro" id="IPR005225">
    <property type="entry name" value="Small_GTP-bd"/>
</dbReference>
<keyword evidence="6" id="KW-0690">Ribosome biogenesis</keyword>
<comment type="similarity">
    <text evidence="1 6 7">Belongs to the TRAFAC class TrmE-Era-EngA-EngB-Septin-like GTPase superfamily. Era GTPase family.</text>
</comment>
<reference evidence="9 10" key="1">
    <citation type="journal article" date="2019" name="ISME J.">
        <title>Deianiraea, an extracellular bacterium associated with the ciliate Paramecium, suggests an alternative scenario for the evolution of Rickettsiales.</title>
        <authorList>
            <person name="Castelli M."/>
            <person name="Sabaneyeva E."/>
            <person name="Lanzoni O."/>
            <person name="Lebedeva N."/>
            <person name="Floriano A.M."/>
            <person name="Gaiarsa S."/>
            <person name="Benken K."/>
            <person name="Modeo L."/>
            <person name="Bandi C."/>
            <person name="Potekhin A."/>
            <person name="Sassera D."/>
            <person name="Petroni G."/>
        </authorList>
    </citation>
    <scope>NUCLEOTIDE SEQUENCE [LARGE SCALE GENOMIC DNA]</scope>
    <source>
        <strain evidence="9">CyL4-1</strain>
    </source>
</reference>
<feature type="region of interest" description="G5" evidence="7">
    <location>
        <begin position="155"/>
        <end position="157"/>
    </location>
</feature>
<dbReference type="GO" id="GO:0003924">
    <property type="term" value="F:GTPase activity"/>
    <property type="evidence" value="ECO:0007669"/>
    <property type="project" value="UniProtKB-UniRule"/>
</dbReference>
<dbReference type="GO" id="GO:0005886">
    <property type="term" value="C:plasma membrane"/>
    <property type="evidence" value="ECO:0007669"/>
    <property type="project" value="UniProtKB-SubCell"/>
</dbReference>
<dbReference type="InterPro" id="IPR030388">
    <property type="entry name" value="G_ERA_dom"/>
</dbReference>
<comment type="function">
    <text evidence="6">An essential GTPase that binds both GDP and GTP, with rapid nucleotide exchange. Plays a role in 16S rRNA processing and 30S ribosomal subunit biogenesis and possibly also in cell cycle regulation and energy metabolism.</text>
</comment>
<keyword evidence="6" id="KW-1003">Cell membrane</keyword>
<dbReference type="InterPro" id="IPR006073">
    <property type="entry name" value="GTP-bd"/>
</dbReference>
<dbReference type="InterPro" id="IPR015946">
    <property type="entry name" value="KH_dom-like_a/b"/>
</dbReference>
<proteinExistence type="inferred from homology"/>
<name>A0A5B8XJC4_9RICK</name>
<dbReference type="CDD" id="cd22534">
    <property type="entry name" value="KH-II_Era"/>
    <property type="match status" value="1"/>
</dbReference>
<evidence type="ECO:0000256" key="7">
    <source>
        <dbReference type="PROSITE-ProRule" id="PRU01050"/>
    </source>
</evidence>
<dbReference type="PROSITE" id="PS51713">
    <property type="entry name" value="G_ERA"/>
    <property type="match status" value="1"/>
</dbReference>
<sequence>MIMKQKTIFVAICGKPNVGKSTILNKFLQEKLSIVSYKPQTTRNSIRGVLTKGDVQVVFVDTPGILNKPKSKLQDVIVKNAWNGMSEGIDLACFVIDGENGLTHSTLELAKSVRAKIPNMICVINKVDRIKQEEFKFKTALKIAETGLFDEIFGMSATKQQGIDEVLEYIMSKAKEDRWFYEEDDLTDRPNALIASDVTRETIFNKIKDEIPYGVDVITNIFTFHEGYIEIAQDILISRKAYKPIILGSHGSMIKAIRVSTTKKLEDFYETKVNLELFVKVKEDWLEKVKVD</sequence>
<feature type="binding site" evidence="6">
    <location>
        <begin position="14"/>
        <end position="21"/>
    </location>
    <ligand>
        <name>GTP</name>
        <dbReference type="ChEBI" id="CHEBI:37565"/>
    </ligand>
</feature>
<dbReference type="NCBIfam" id="TIGR00231">
    <property type="entry name" value="small_GTP"/>
    <property type="match status" value="1"/>
</dbReference>
<keyword evidence="10" id="KW-1185">Reference proteome</keyword>
<dbReference type="GO" id="GO:0043024">
    <property type="term" value="F:ribosomal small subunit binding"/>
    <property type="evidence" value="ECO:0007669"/>
    <property type="project" value="TreeGrafter"/>
</dbReference>
<dbReference type="NCBIfam" id="NF000908">
    <property type="entry name" value="PRK00089.1"/>
    <property type="match status" value="1"/>
</dbReference>
<accession>A0A5B8XJC4</accession>
<dbReference type="CDD" id="cd04163">
    <property type="entry name" value="Era"/>
    <property type="match status" value="1"/>
</dbReference>
<evidence type="ECO:0000256" key="3">
    <source>
        <dbReference type="ARBA" id="ARBA00022741"/>
    </source>
</evidence>
<dbReference type="Proteomes" id="UP000321934">
    <property type="component" value="Chromosome"/>
</dbReference>
<dbReference type="Gene3D" id="3.40.50.300">
    <property type="entry name" value="P-loop containing nucleotide triphosphate hydrolases"/>
    <property type="match status" value="1"/>
</dbReference>
<dbReference type="InterPro" id="IPR004044">
    <property type="entry name" value="KH_dom_type_2"/>
</dbReference>
<evidence type="ECO:0000256" key="1">
    <source>
        <dbReference type="ARBA" id="ARBA00007921"/>
    </source>
</evidence>
<dbReference type="PANTHER" id="PTHR42698">
    <property type="entry name" value="GTPASE ERA"/>
    <property type="match status" value="1"/>
</dbReference>
<dbReference type="GO" id="GO:0070181">
    <property type="term" value="F:small ribosomal subunit rRNA binding"/>
    <property type="evidence" value="ECO:0007669"/>
    <property type="project" value="UniProtKB-UniRule"/>
</dbReference>
<dbReference type="InterPro" id="IPR009019">
    <property type="entry name" value="KH_sf_prok-type"/>
</dbReference>
<feature type="binding site" evidence="6">
    <location>
        <begin position="61"/>
        <end position="65"/>
    </location>
    <ligand>
        <name>GTP</name>
        <dbReference type="ChEBI" id="CHEBI:37565"/>
    </ligand>
</feature>
<dbReference type="GO" id="GO:0005525">
    <property type="term" value="F:GTP binding"/>
    <property type="evidence" value="ECO:0007669"/>
    <property type="project" value="UniProtKB-UniRule"/>
</dbReference>
<keyword evidence="6" id="KW-0699">rRNA-binding</keyword>
<feature type="binding site" evidence="6">
    <location>
        <begin position="125"/>
        <end position="128"/>
    </location>
    <ligand>
        <name>GTP</name>
        <dbReference type="ChEBI" id="CHEBI:37565"/>
    </ligand>
</feature>
<dbReference type="Pfam" id="PF07650">
    <property type="entry name" value="KH_2"/>
    <property type="match status" value="1"/>
</dbReference>
<dbReference type="Gene3D" id="3.30.300.20">
    <property type="match status" value="1"/>
</dbReference>
<comment type="subunit">
    <text evidence="6">Monomer.</text>
</comment>
<dbReference type="GO" id="GO:0005737">
    <property type="term" value="C:cytoplasm"/>
    <property type="evidence" value="ECO:0007669"/>
    <property type="project" value="UniProtKB-SubCell"/>
</dbReference>
<dbReference type="EMBL" id="CP029077">
    <property type="protein sequence ID" value="QED23924.1"/>
    <property type="molecule type" value="Genomic_DNA"/>
</dbReference>
<dbReference type="Pfam" id="PF01926">
    <property type="entry name" value="MMR_HSR1"/>
    <property type="match status" value="1"/>
</dbReference>
<evidence type="ECO:0000259" key="8">
    <source>
        <dbReference type="PROSITE" id="PS51713"/>
    </source>
</evidence>
<keyword evidence="5 6" id="KW-0342">GTP-binding</keyword>